<dbReference type="InterPro" id="IPR036518">
    <property type="entry name" value="CobE/GbiG_C_sf"/>
</dbReference>
<dbReference type="RefSeq" id="WP_128784424.1">
    <property type="nucleotide sequence ID" value="NZ_RJLM01000005.1"/>
</dbReference>
<dbReference type="Pfam" id="PF11761">
    <property type="entry name" value="CbiG_mid"/>
    <property type="match status" value="1"/>
</dbReference>
<dbReference type="Gene3D" id="3.40.30.10">
    <property type="entry name" value="Glutaredoxin"/>
    <property type="match status" value="1"/>
</dbReference>
<dbReference type="PANTHER" id="PTHR37477:SF1">
    <property type="entry name" value="COBALT-PRECORRIN-5A HYDROLASE"/>
    <property type="match status" value="1"/>
</dbReference>
<feature type="domain" description="Cobalamin synthesis G N-terminal" evidence="2">
    <location>
        <begin position="54"/>
        <end position="131"/>
    </location>
</feature>
<dbReference type="SUPFAM" id="SSF52833">
    <property type="entry name" value="Thioredoxin-like"/>
    <property type="match status" value="1"/>
</dbReference>
<evidence type="ECO:0000313" key="5">
    <source>
        <dbReference type="Proteomes" id="UP000287563"/>
    </source>
</evidence>
<dbReference type="InterPro" id="IPR021745">
    <property type="entry name" value="CbiG_mid"/>
</dbReference>
<dbReference type="Pfam" id="PF11760">
    <property type="entry name" value="CbiG_N"/>
    <property type="match status" value="1"/>
</dbReference>
<dbReference type="Pfam" id="PF01890">
    <property type="entry name" value="CbiG_C"/>
    <property type="match status" value="1"/>
</dbReference>
<feature type="domain" description="Cobalamin biosynthesis central region" evidence="3">
    <location>
        <begin position="137"/>
        <end position="233"/>
    </location>
</feature>
<gene>
    <name evidence="4" type="ORF">EDI28_13695</name>
</gene>
<dbReference type="Proteomes" id="UP000287563">
    <property type="component" value="Unassembled WGS sequence"/>
</dbReference>
<sequence>MKIAIHAITLNGAKQAQRLHRELPFADVFVTEVGAEQCPSASLLTLPLAQFIAPDFHHYDCHICLFATGIVSRIIAPLLQDKRHDPAVICVDDQGQFAIPMLSGHRGGANAMAQRVAQILKAMPVVTTASDVANTLSVDMMGATFGWTLDPQCEAAITSVSAAVVNEQPVLVVQQAGEKNWWPYKRTMPKHIYCHGELVGIDSDQWQGLVLISDLDKPDYYQSWQHKAVLWRPKSLVLGIGCDRNTPLSTIRAGVETFLTENNLSSDSVTAIASIALKADEEGLLAYSKQQQWPFVTYSAEQLSTVEGIENPSAYVEKITGVASVAEAAALKKSQTNKLLAAKWKFKQDGYNMTLACCRIEKEEALSKHNWKNWLGQQVKINAHGSEVVKGYQCKPKHIDLNRPMLYHRHHLLLCEGARCSKEGSKNLTHDLRAMLKEMNLASGDNRIKISRTLCAGACRNRATLVIYERLASHETPVNNGCWLRNIENLTMTQWRELFTALAGRVSLNSVLDPEFFAAIDYPETGSEDNIISGTQGLAQQ</sequence>
<dbReference type="EMBL" id="RJLM01000005">
    <property type="protein sequence ID" value="RWX54798.1"/>
    <property type="molecule type" value="Genomic_DNA"/>
</dbReference>
<dbReference type="InterPro" id="IPR052553">
    <property type="entry name" value="CbiG_hydrolase"/>
</dbReference>
<keyword evidence="5" id="KW-1185">Reference proteome</keyword>
<dbReference type="SUPFAM" id="SSF159672">
    <property type="entry name" value="CbiG N-terminal domain-like"/>
    <property type="match status" value="1"/>
</dbReference>
<dbReference type="InterPro" id="IPR021744">
    <property type="entry name" value="CbiG_N"/>
</dbReference>
<evidence type="ECO:0000313" key="4">
    <source>
        <dbReference type="EMBL" id="RWX54798.1"/>
    </source>
</evidence>
<accession>A0A3S3S082</accession>
<evidence type="ECO:0000259" key="1">
    <source>
        <dbReference type="Pfam" id="PF01890"/>
    </source>
</evidence>
<dbReference type="GO" id="GO:0009236">
    <property type="term" value="P:cobalamin biosynthetic process"/>
    <property type="evidence" value="ECO:0007669"/>
    <property type="project" value="InterPro"/>
</dbReference>
<dbReference type="AlphaFoldDB" id="A0A3S3S082"/>
<dbReference type="InterPro" id="IPR038029">
    <property type="entry name" value="GbiG_N_sf"/>
</dbReference>
<dbReference type="InterPro" id="IPR002750">
    <property type="entry name" value="CobE/GbiG_C"/>
</dbReference>
<dbReference type="Gene3D" id="3.40.50.11220">
    <property type="match status" value="1"/>
</dbReference>
<dbReference type="Gene3D" id="3.30.420.180">
    <property type="entry name" value="CobE/GbiG C-terminal domain"/>
    <property type="match status" value="1"/>
</dbReference>
<dbReference type="SUPFAM" id="SSF159664">
    <property type="entry name" value="CobE/GbiG C-terminal domain-like"/>
    <property type="match status" value="1"/>
</dbReference>
<dbReference type="OrthoDB" id="9781023at2"/>
<protein>
    <submittedName>
        <fullName evidence="4">Cobalamin biosynthesis protein</fullName>
    </submittedName>
</protein>
<feature type="domain" description="CobE/GbiG C-terminal" evidence="1">
    <location>
        <begin position="236"/>
        <end position="356"/>
    </location>
</feature>
<reference evidence="4 5" key="1">
    <citation type="submission" date="2018-11" db="EMBL/GenBank/DDBJ databases">
        <title>Photobacterium sp. BEI247 sp. nov., a marine bacterium isolated from Yongle Blue Hole in the South China Sea.</title>
        <authorList>
            <person name="Wang X."/>
        </authorList>
    </citation>
    <scope>NUCLEOTIDE SEQUENCE [LARGE SCALE GENOMIC DNA]</scope>
    <source>
        <strain evidence="5">BEI247</strain>
    </source>
</reference>
<dbReference type="CDD" id="cd02980">
    <property type="entry name" value="TRX_Fd_family"/>
    <property type="match status" value="1"/>
</dbReference>
<evidence type="ECO:0000259" key="3">
    <source>
        <dbReference type="Pfam" id="PF11761"/>
    </source>
</evidence>
<dbReference type="InterPro" id="IPR036249">
    <property type="entry name" value="Thioredoxin-like_sf"/>
</dbReference>
<evidence type="ECO:0000259" key="2">
    <source>
        <dbReference type="Pfam" id="PF11760"/>
    </source>
</evidence>
<dbReference type="PANTHER" id="PTHR37477">
    <property type="entry name" value="COBALT-PRECORRIN-5A HYDROLASE"/>
    <property type="match status" value="1"/>
</dbReference>
<proteinExistence type="predicted"/>
<organism evidence="4 5">
    <name type="scientific">Photobacterium chitinilyticum</name>
    <dbReference type="NCBI Taxonomy" id="2485123"/>
    <lineage>
        <taxon>Bacteria</taxon>
        <taxon>Pseudomonadati</taxon>
        <taxon>Pseudomonadota</taxon>
        <taxon>Gammaproteobacteria</taxon>
        <taxon>Vibrionales</taxon>
        <taxon>Vibrionaceae</taxon>
        <taxon>Photobacterium</taxon>
    </lineage>
</organism>
<comment type="caution">
    <text evidence="4">The sequence shown here is derived from an EMBL/GenBank/DDBJ whole genome shotgun (WGS) entry which is preliminary data.</text>
</comment>
<name>A0A3S3S082_9GAMM</name>